<evidence type="ECO:0000256" key="6">
    <source>
        <dbReference type="ARBA" id="ARBA00032455"/>
    </source>
</evidence>
<evidence type="ECO:0000256" key="2">
    <source>
        <dbReference type="ARBA" id="ARBA00022737"/>
    </source>
</evidence>
<dbReference type="InterPro" id="IPR001611">
    <property type="entry name" value="Leu-rich_rpt"/>
</dbReference>
<feature type="region of interest" description="Disordered" evidence="7">
    <location>
        <begin position="219"/>
        <end position="238"/>
    </location>
</feature>
<evidence type="ECO:0000256" key="5">
    <source>
        <dbReference type="ARBA" id="ARBA00029998"/>
    </source>
</evidence>
<dbReference type="Pfam" id="PF00560">
    <property type="entry name" value="LRR_1"/>
    <property type="match status" value="2"/>
</dbReference>
<dbReference type="PROSITE" id="PS51450">
    <property type="entry name" value="LRR"/>
    <property type="match status" value="2"/>
</dbReference>
<organism evidence="8 9">
    <name type="scientific">Cyprinus carpio</name>
    <name type="common">Common carp</name>
    <dbReference type="NCBI Taxonomy" id="7962"/>
    <lineage>
        <taxon>Eukaryota</taxon>
        <taxon>Metazoa</taxon>
        <taxon>Chordata</taxon>
        <taxon>Craniata</taxon>
        <taxon>Vertebrata</taxon>
        <taxon>Euteleostomi</taxon>
        <taxon>Actinopterygii</taxon>
        <taxon>Neopterygii</taxon>
        <taxon>Teleostei</taxon>
        <taxon>Ostariophysi</taxon>
        <taxon>Cypriniformes</taxon>
        <taxon>Cyprinidae</taxon>
        <taxon>Cyprininae</taxon>
        <taxon>Cyprinus</taxon>
    </lineage>
</organism>
<dbReference type="Gene3D" id="3.80.10.10">
    <property type="entry name" value="Ribonuclease Inhibitor"/>
    <property type="match status" value="1"/>
</dbReference>
<dbReference type="GO" id="GO:0005737">
    <property type="term" value="C:cytoplasm"/>
    <property type="evidence" value="ECO:0007669"/>
    <property type="project" value="TreeGrafter"/>
</dbReference>
<dbReference type="InterPro" id="IPR003591">
    <property type="entry name" value="Leu-rich_rpt_typical-subtyp"/>
</dbReference>
<keyword evidence="1" id="KW-0433">Leucine-rich repeat</keyword>
<evidence type="ECO:0000256" key="7">
    <source>
        <dbReference type="SAM" id="MobiDB-lite"/>
    </source>
</evidence>
<proteinExistence type="predicted"/>
<sequence length="238" mass="26755">MEREENKQAGEKVWLATSDREREEEGRIDVFSAERGWLVLDVYRGGGEVLPVFWECVQERMRCLQYLRLGSEYEGALERALSVLLQCLSILFLSKGHCFHDPQGDPLPGLLSSLPDSVSSLSLLVHLDLSFNCLSSLPPGLLSLFHLSELLLCHNRLTDLPEGLGALESLRRVSQLGNRLVDLPRGVGLLCRLEELDVSFNQLERLPDELGQLQDLQKLELSNNRPDHPSLPKTCKTS</sequence>
<reference evidence="8" key="1">
    <citation type="submission" date="2025-08" db="UniProtKB">
        <authorList>
            <consortium name="Ensembl"/>
        </authorList>
    </citation>
    <scope>IDENTIFICATION</scope>
</reference>
<reference evidence="8" key="2">
    <citation type="submission" date="2025-09" db="UniProtKB">
        <authorList>
            <consortium name="Ensembl"/>
        </authorList>
    </citation>
    <scope>IDENTIFICATION</scope>
</reference>
<dbReference type="Proteomes" id="UP000694427">
    <property type="component" value="Unplaced"/>
</dbReference>
<dbReference type="InterPro" id="IPR050216">
    <property type="entry name" value="LRR_domain-containing"/>
</dbReference>
<protein>
    <recommendedName>
        <fullName evidence="3">Leucine-rich repeat protein SHOC-2</fullName>
    </recommendedName>
    <alternativeName>
        <fullName evidence="6">Protein soc-2 homolog</fullName>
    </alternativeName>
    <alternativeName>
        <fullName evidence="4 5">protein Sur-8 homolog</fullName>
    </alternativeName>
</protein>
<accession>A0A8C1GKZ9</accession>
<dbReference type="SMART" id="SM00369">
    <property type="entry name" value="LRR_TYP"/>
    <property type="match status" value="3"/>
</dbReference>
<evidence type="ECO:0000313" key="8">
    <source>
        <dbReference type="Ensembl" id="ENSCCRP00010010005.1"/>
    </source>
</evidence>
<keyword evidence="2" id="KW-0677">Repeat</keyword>
<dbReference type="PANTHER" id="PTHR48051">
    <property type="match status" value="1"/>
</dbReference>
<dbReference type="InterPro" id="IPR032675">
    <property type="entry name" value="LRR_dom_sf"/>
</dbReference>
<evidence type="ECO:0000256" key="3">
    <source>
        <dbReference type="ARBA" id="ARBA00023907"/>
    </source>
</evidence>
<keyword evidence="9" id="KW-1185">Reference proteome</keyword>
<dbReference type="PANTHER" id="PTHR48051:SF54">
    <property type="entry name" value="LEUCINE-RICH REPEAT-CONTAINING PROTEIN"/>
    <property type="match status" value="1"/>
</dbReference>
<evidence type="ECO:0000313" key="9">
    <source>
        <dbReference type="Proteomes" id="UP000694427"/>
    </source>
</evidence>
<dbReference type="Ensembl" id="ENSCCRT00010010895.1">
    <property type="protein sequence ID" value="ENSCCRP00010010005.1"/>
    <property type="gene ID" value="ENSCCRG00010004272.1"/>
</dbReference>
<dbReference type="AlphaFoldDB" id="A0A8C1GKZ9"/>
<evidence type="ECO:0000256" key="4">
    <source>
        <dbReference type="ARBA" id="ARBA00029588"/>
    </source>
</evidence>
<dbReference type="SUPFAM" id="SSF52058">
    <property type="entry name" value="L domain-like"/>
    <property type="match status" value="1"/>
</dbReference>
<evidence type="ECO:0000256" key="1">
    <source>
        <dbReference type="ARBA" id="ARBA00022614"/>
    </source>
</evidence>
<name>A0A8C1GKZ9_CYPCA</name>